<name>A0A1V2IKI0_9ACTN</name>
<organism evidence="1 2">
    <name type="scientific">Pseudofrankia asymbiotica</name>
    <dbReference type="NCBI Taxonomy" id="1834516"/>
    <lineage>
        <taxon>Bacteria</taxon>
        <taxon>Bacillati</taxon>
        <taxon>Actinomycetota</taxon>
        <taxon>Actinomycetes</taxon>
        <taxon>Frankiales</taxon>
        <taxon>Frankiaceae</taxon>
        <taxon>Pseudofrankia</taxon>
    </lineage>
</organism>
<dbReference type="Proteomes" id="UP000188929">
    <property type="component" value="Unassembled WGS sequence"/>
</dbReference>
<dbReference type="STRING" id="1834516.BL253_01215"/>
<dbReference type="AlphaFoldDB" id="A0A1V2IKI0"/>
<reference evidence="2" key="1">
    <citation type="submission" date="2016-10" db="EMBL/GenBank/DDBJ databases">
        <title>Frankia sp. NRRL B-16386 Genome sequencing.</title>
        <authorList>
            <person name="Ghodhbane-Gtari F."/>
            <person name="Swanson E."/>
            <person name="Gueddou A."/>
            <person name="Hezbri K."/>
            <person name="Ktari K."/>
            <person name="Nouioui I."/>
            <person name="Morris K."/>
            <person name="Simpson S."/>
            <person name="Abebe-Akele F."/>
            <person name="Thomas K."/>
            <person name="Gtari M."/>
            <person name="Tisa L.S."/>
        </authorList>
    </citation>
    <scope>NUCLEOTIDE SEQUENCE [LARGE SCALE GENOMIC DNA]</scope>
    <source>
        <strain evidence="2">NRRL B-16386</strain>
    </source>
</reference>
<comment type="caution">
    <text evidence="1">The sequence shown here is derived from an EMBL/GenBank/DDBJ whole genome shotgun (WGS) entry which is preliminary data.</text>
</comment>
<evidence type="ECO:0000313" key="2">
    <source>
        <dbReference type="Proteomes" id="UP000188929"/>
    </source>
</evidence>
<accession>A0A1V2IKI0</accession>
<proteinExistence type="predicted"/>
<dbReference type="RefSeq" id="WP_076812743.1">
    <property type="nucleotide sequence ID" value="NZ_MOMC01000003.1"/>
</dbReference>
<protein>
    <submittedName>
        <fullName evidence="1">Uncharacterized protein</fullName>
    </submittedName>
</protein>
<gene>
    <name evidence="1" type="ORF">BL253_01215</name>
</gene>
<evidence type="ECO:0000313" key="1">
    <source>
        <dbReference type="EMBL" id="ONH33714.1"/>
    </source>
</evidence>
<keyword evidence="2" id="KW-1185">Reference proteome</keyword>
<sequence length="241" mass="25687">MTACTSHAGAAAQVDDQRIDTSTVSAIADRGVAAYKAYAAAHPDVVAQRESQQGPVTHDLVQRRALNTLIRLRLDEAKAHELGITLTPQDFDAYYQALAVTQAGSIPAFEDAVAVLGFSPQDVRSQVHVDALESKIADRIAPDLVGSDADAKSAYDALLAQFGVKSLPLSFEQLRSFLAHDIVKGTARTDKVTPELVKISRQLGVSVSPRFGTWSVDDLQVLAQSGSIATTPTPVPQLSLQ</sequence>
<dbReference type="Gene3D" id="1.10.4030.10">
    <property type="entry name" value="Porin chaperone SurA, peptide-binding domain"/>
    <property type="match status" value="1"/>
</dbReference>
<dbReference type="EMBL" id="MOMC01000003">
    <property type="protein sequence ID" value="ONH33714.1"/>
    <property type="molecule type" value="Genomic_DNA"/>
</dbReference>
<dbReference type="SUPFAM" id="SSF109998">
    <property type="entry name" value="Triger factor/SurA peptide-binding domain-like"/>
    <property type="match status" value="1"/>
</dbReference>
<dbReference type="InterPro" id="IPR027304">
    <property type="entry name" value="Trigger_fact/SurA_dom_sf"/>
</dbReference>